<evidence type="ECO:0000313" key="2">
    <source>
        <dbReference type="EMBL" id="MBC8769805.1"/>
    </source>
</evidence>
<proteinExistence type="predicted"/>
<feature type="domain" description="N-acetyltransferase" evidence="1">
    <location>
        <begin position="5"/>
        <end position="158"/>
    </location>
</feature>
<dbReference type="RefSeq" id="WP_187587003.1">
    <property type="nucleotide sequence ID" value="NZ_JACLHY010000022.1"/>
</dbReference>
<dbReference type="CDD" id="cd04301">
    <property type="entry name" value="NAT_SF"/>
    <property type="match status" value="1"/>
</dbReference>
<dbReference type="PROSITE" id="PS51186">
    <property type="entry name" value="GNAT"/>
    <property type="match status" value="1"/>
</dbReference>
<dbReference type="PANTHER" id="PTHR43305">
    <property type="entry name" value="FAMILY N-ACETYLTRANSFERASE, PUTATIVE (AFU_ORTHOLOGUE AFUA_2G01380)-RELATED"/>
    <property type="match status" value="1"/>
</dbReference>
<protein>
    <submittedName>
        <fullName evidence="2">GNAT family N-acetyltransferase</fullName>
    </submittedName>
</protein>
<dbReference type="InterPro" id="IPR016181">
    <property type="entry name" value="Acyl_CoA_acyltransferase"/>
</dbReference>
<evidence type="ECO:0000313" key="3">
    <source>
        <dbReference type="Proteomes" id="UP000618952"/>
    </source>
</evidence>
<evidence type="ECO:0000259" key="1">
    <source>
        <dbReference type="PROSITE" id="PS51186"/>
    </source>
</evidence>
<dbReference type="InterPro" id="IPR000182">
    <property type="entry name" value="GNAT_dom"/>
</dbReference>
<comment type="caution">
    <text evidence="2">The sequence shown here is derived from an EMBL/GenBank/DDBJ whole genome shotgun (WGS) entry which is preliminary data.</text>
</comment>
<sequence>MKNKIEIKLAQTTTQYLEAKELILEYVAWLGIDLSFQNFDQEMKGLPEMYNPKDGGLFIAYINEEAVGIAGLRRFNAEDCEVKRMYVKPNGRGLGIGQLLLKQCLDTARKLQYKSVKLDTADFMKSAIKLYTDHGFVEISAYRHNPHESAKYFELDLTKNLN</sequence>
<name>A0ABR7QRH8_9FLAO</name>
<dbReference type="Gene3D" id="3.40.630.30">
    <property type="match status" value="1"/>
</dbReference>
<dbReference type="Pfam" id="PF00583">
    <property type="entry name" value="Acetyltransf_1"/>
    <property type="match status" value="1"/>
</dbReference>
<dbReference type="EMBL" id="JACLHY010000022">
    <property type="protein sequence ID" value="MBC8769805.1"/>
    <property type="molecule type" value="Genomic_DNA"/>
</dbReference>
<keyword evidence="3" id="KW-1185">Reference proteome</keyword>
<organism evidence="2 3">
    <name type="scientific">Arenibacter arenosicollis</name>
    <dbReference type="NCBI Taxonomy" id="2762274"/>
    <lineage>
        <taxon>Bacteria</taxon>
        <taxon>Pseudomonadati</taxon>
        <taxon>Bacteroidota</taxon>
        <taxon>Flavobacteriia</taxon>
        <taxon>Flavobacteriales</taxon>
        <taxon>Flavobacteriaceae</taxon>
        <taxon>Arenibacter</taxon>
    </lineage>
</organism>
<reference evidence="2 3" key="1">
    <citation type="submission" date="2020-08" db="EMBL/GenBank/DDBJ databases">
        <title>Arenibacter gaetbuli sp. nov., isolated from a sand dune.</title>
        <authorList>
            <person name="Park S."/>
            <person name="Yoon J.-H."/>
        </authorList>
    </citation>
    <scope>NUCLEOTIDE SEQUENCE [LARGE SCALE GENOMIC DNA]</scope>
    <source>
        <strain evidence="2 3">BSSL-BM3</strain>
    </source>
</reference>
<dbReference type="SUPFAM" id="SSF55729">
    <property type="entry name" value="Acyl-CoA N-acyltransferases (Nat)"/>
    <property type="match status" value="1"/>
</dbReference>
<accession>A0ABR7QRH8</accession>
<dbReference type="PANTHER" id="PTHR43305:SF1">
    <property type="entry name" value="FAMILY N-ACETYLTRANSFERASE, PUTATIVE (AFU_ORTHOLOGUE AFUA_2G01380)-RELATED"/>
    <property type="match status" value="1"/>
</dbReference>
<gene>
    <name evidence="2" type="ORF">H4O18_17535</name>
</gene>
<dbReference type="Proteomes" id="UP000618952">
    <property type="component" value="Unassembled WGS sequence"/>
</dbReference>
<dbReference type="InterPro" id="IPR052777">
    <property type="entry name" value="Acetyltransferase_Enz"/>
</dbReference>